<dbReference type="Proteomes" id="UP000824120">
    <property type="component" value="Chromosome 4"/>
</dbReference>
<dbReference type="EMBL" id="JACXVP010000004">
    <property type="protein sequence ID" value="KAG5608689.1"/>
    <property type="molecule type" value="Genomic_DNA"/>
</dbReference>
<evidence type="ECO:0000313" key="1">
    <source>
        <dbReference type="EMBL" id="KAG5608689.1"/>
    </source>
</evidence>
<sequence>MLYVDTKLRVGRKTDQSVFIMNISAHHACGCLVQDSPSFLQADRDSSFFCCRSNEYTAELMGTPTSFPLRKFIIVTSDFEEICYIVKREEKFRNGRGTYIWSQGKSYVDVGRLKGVLGAYIKTMEDMYNRAQTRVRKVGDMWLKDEFPSFYGISCQMEPLNWGECFLFSLRFDDACLVVVE</sequence>
<organism evidence="1 2">
    <name type="scientific">Solanum commersonii</name>
    <name type="common">Commerson's wild potato</name>
    <name type="synonym">Commerson's nightshade</name>
    <dbReference type="NCBI Taxonomy" id="4109"/>
    <lineage>
        <taxon>Eukaryota</taxon>
        <taxon>Viridiplantae</taxon>
        <taxon>Streptophyta</taxon>
        <taxon>Embryophyta</taxon>
        <taxon>Tracheophyta</taxon>
        <taxon>Spermatophyta</taxon>
        <taxon>Magnoliopsida</taxon>
        <taxon>eudicotyledons</taxon>
        <taxon>Gunneridae</taxon>
        <taxon>Pentapetalae</taxon>
        <taxon>asterids</taxon>
        <taxon>lamiids</taxon>
        <taxon>Solanales</taxon>
        <taxon>Solanaceae</taxon>
        <taxon>Solanoideae</taxon>
        <taxon>Solaneae</taxon>
        <taxon>Solanum</taxon>
    </lineage>
</organism>
<reference evidence="1 2" key="1">
    <citation type="submission" date="2020-09" db="EMBL/GenBank/DDBJ databases">
        <title>De no assembly of potato wild relative species, Solanum commersonii.</title>
        <authorList>
            <person name="Cho K."/>
        </authorList>
    </citation>
    <scope>NUCLEOTIDE SEQUENCE [LARGE SCALE GENOMIC DNA]</scope>
    <source>
        <strain evidence="1">LZ3.2</strain>
        <tissue evidence="1">Leaf</tissue>
    </source>
</reference>
<accession>A0A9J5Z736</accession>
<comment type="caution">
    <text evidence="1">The sequence shown here is derived from an EMBL/GenBank/DDBJ whole genome shotgun (WGS) entry which is preliminary data.</text>
</comment>
<proteinExistence type="predicted"/>
<dbReference type="AlphaFoldDB" id="A0A9J5Z736"/>
<protein>
    <submittedName>
        <fullName evidence="1">Uncharacterized protein</fullName>
    </submittedName>
</protein>
<evidence type="ECO:0000313" key="2">
    <source>
        <dbReference type="Proteomes" id="UP000824120"/>
    </source>
</evidence>
<gene>
    <name evidence="1" type="ORF">H5410_019970</name>
</gene>
<keyword evidence="2" id="KW-1185">Reference proteome</keyword>
<name>A0A9J5Z736_SOLCO</name>